<dbReference type="RefSeq" id="WP_250594750.1">
    <property type="nucleotide sequence ID" value="NZ_JAKRVY010000001.1"/>
</dbReference>
<dbReference type="Proteomes" id="UP001202674">
    <property type="component" value="Unassembled WGS sequence"/>
</dbReference>
<dbReference type="EMBL" id="JAKRVY010000001">
    <property type="protein sequence ID" value="MCL9812765.1"/>
    <property type="molecule type" value="Genomic_DNA"/>
</dbReference>
<evidence type="ECO:0000313" key="3">
    <source>
        <dbReference type="EMBL" id="MCL9812765.1"/>
    </source>
</evidence>
<protein>
    <submittedName>
        <fullName evidence="3">Uncharacterized protein</fullName>
    </submittedName>
</protein>
<evidence type="ECO:0000256" key="1">
    <source>
        <dbReference type="SAM" id="MobiDB-lite"/>
    </source>
</evidence>
<feature type="region of interest" description="Disordered" evidence="1">
    <location>
        <begin position="137"/>
        <end position="161"/>
    </location>
</feature>
<keyword evidence="2" id="KW-0472">Membrane</keyword>
<organism evidence="3 4">
    <name type="scientific">Natranaeroarchaeum aerophilus</name>
    <dbReference type="NCBI Taxonomy" id="2917711"/>
    <lineage>
        <taxon>Archaea</taxon>
        <taxon>Methanobacteriati</taxon>
        <taxon>Methanobacteriota</taxon>
        <taxon>Stenosarchaea group</taxon>
        <taxon>Halobacteria</taxon>
        <taxon>Halobacteriales</taxon>
        <taxon>Natronoarchaeaceae</taxon>
        <taxon>Natranaeroarchaeum</taxon>
    </lineage>
</organism>
<dbReference type="AlphaFoldDB" id="A0AAE3FPK4"/>
<gene>
    <name evidence="3" type="ORF">AArcSt11_03745</name>
</gene>
<evidence type="ECO:0000256" key="2">
    <source>
        <dbReference type="SAM" id="Phobius"/>
    </source>
</evidence>
<keyword evidence="4" id="KW-1185">Reference proteome</keyword>
<feature type="transmembrane region" description="Helical" evidence="2">
    <location>
        <begin position="254"/>
        <end position="277"/>
    </location>
</feature>
<keyword evidence="2" id="KW-1133">Transmembrane helix</keyword>
<reference evidence="3 4" key="1">
    <citation type="journal article" date="2022" name="Syst. Appl. Microbiol.">
        <title>Natronocalculus amylovorans gen. nov., sp. nov., and Natranaeroarchaeum aerophilus sp. nov., dominant culturable amylolytic natronoarchaea from hypersaline soda lakes in southwestern Siberia.</title>
        <authorList>
            <person name="Sorokin D.Y."/>
            <person name="Elcheninov A.G."/>
            <person name="Khizhniak T.V."/>
            <person name="Koenen M."/>
            <person name="Bale N.J."/>
            <person name="Damste J.S.S."/>
            <person name="Kublanov I.V."/>
        </authorList>
    </citation>
    <scope>NUCLEOTIDE SEQUENCE [LARGE SCALE GENOMIC DNA]</scope>
    <source>
        <strain evidence="3 4">AArc-St1-1</strain>
    </source>
</reference>
<comment type="caution">
    <text evidence="3">The sequence shown here is derived from an EMBL/GenBank/DDBJ whole genome shotgun (WGS) entry which is preliminary data.</text>
</comment>
<feature type="transmembrane region" description="Helical" evidence="2">
    <location>
        <begin position="6"/>
        <end position="26"/>
    </location>
</feature>
<evidence type="ECO:0000313" key="4">
    <source>
        <dbReference type="Proteomes" id="UP001202674"/>
    </source>
</evidence>
<name>A0AAE3FPK4_9EURY</name>
<proteinExistence type="predicted"/>
<keyword evidence="2" id="KW-0812">Transmembrane</keyword>
<feature type="compositionally biased region" description="Low complexity" evidence="1">
    <location>
        <begin position="142"/>
        <end position="160"/>
    </location>
</feature>
<sequence>MEGLLAAIVIGLFFGVMGLLFLYPAVGSFRNFRTFSRAGTKTIDEISYDSGETAIIDGELRVRTPVTLPVDDDGSDVGAYAWELHGRSESGPRRRRNGRKKNQRQVTDYGLEYGDVVIDTGSDEIMVDFEWLKRRHDKQAAPPDSGSGWGPSKSSPFGSSTLLLEGRSHRTSVTDPAELPRQLADFLGSRPTSDTDAEAKRFETRHVHDGDAVTAYGAVDVRQGAPLITASDDDRLVFSDQSATRLPRSSLKRFLRFFSIAVLLFGVAGALFSLPLLGVV</sequence>
<accession>A0AAE3FPK4</accession>